<reference evidence="1" key="1">
    <citation type="submission" date="2024-12" db="EMBL/GenBank/DDBJ databases">
        <authorList>
            <person name="Wu N."/>
        </authorList>
    </citation>
    <scope>NUCLEOTIDE SEQUENCE</scope>
    <source>
        <strain evidence="1">P15</strain>
    </source>
</reference>
<name>A0ACC7NT38_9BACL</name>
<dbReference type="Proteomes" id="UP001631969">
    <property type="component" value="Unassembled WGS sequence"/>
</dbReference>
<comment type="caution">
    <text evidence="1">The sequence shown here is derived from an EMBL/GenBank/DDBJ whole genome shotgun (WGS) entry which is preliminary data.</text>
</comment>
<gene>
    <name evidence="1" type="ORF">ACI1P1_03305</name>
</gene>
<sequence length="1361" mass="145138">MNSEKLLTNVSRMLAVIMLFSLLAFAPVPASASQAGQTDGGSSVTQAVYNSVSTSVYAAVYAEEDPYFRLDPGPGQMPVKVTEPTNVWAARTPLDNRVPADFAGGTFKMIPYPFADSKGKGDVLQINYAHNGKSTFGGISLESPLSPAVNIPAGSTIEFDVYYPKSAQGKFMRWRIRAGSSTVDAYLRDYQYNNLNPDWVGSYNSETWLKAHHSITASTGSSSSFVLELHGENARPVETGMLLVANIQISTPDPNGIPLPNVVNKENQSAVAPLKSLYNRENGLFMVGAIGTGTVTGARANHYEIFVDGNNLKADGTHPRGPSWLKNAAGEPMNGAATTPGLAEYSFPTGSYQAIRDSGTPGQYKSHGHVLAWYNQAPGWMTQIIPANLPSGYTGTTKFYGLGNGVTTTVKVDKEMARRVQFNHTMYVMRHFLTTDAKYGSSVSRGIIPFNSWDVLNEEVHESRHSELIPTDANNWRNSLKHTNWLAAMSDNRIDGDVKDHYIYLLFKNAHIAAPNARMAAAYKANYENLPEYMKLDGHDTDGSIDAYIVDTPPKLTYNDYGLASRSKARTVYNMVLELNTAWLSDPLYDGRPLIEDIGIQGHDAVGKTLASDNQYAMALYASLVDRGLLSGISYSELDLKIPTDAPGGGATAPAVLNVKQSDALGYEYALLYKLFTKFAPYIDHIISWGVAGSGWQGSYVLFDGQNNANAGYYGAMDPDRFIQGHSYLDSFFEGEYGKLQNSYGIDLGDLGIYTPANTIADLSGLTLSAGTLDPAFDAATTEYEVALKDAASIQVTPEAKNSKATIKINGTAVESGTASAVIDTPAGETLITVKVTAQNGSTEKIYTIKVTNTKTPAPVKSSNANLSGLTLSAGTLDPAFAAATIQYSVSLQDSTGVKVTATAADNKATIKMDGTVVPSSTASGTISLTPGAATDVKVEVTAEDGTVKIYTIKVTNGKTDSPSSSDSETSSSPTPTPAASVVSGQKVTVKTTVENGIVSVAAPDLEKVKEFLAKNVTLEIPAAQGVNAYAVGLPAAALISGTKEHKLTLSTELGKVVIPGNLLAGTTASSGKEVALKIGKGDKSKLAPEVKAALGDRPVIQLTLAVDGKETAWSNPSAPVTVSVPYKPTADELKNPEMIVVWSMDGNGNVTTIPSGRYDSKTGMVTFKTTHFNGYAVAYVSKTFTDLGTVAWAKSAVEVLASKDILKTEGSVFHPAADITRADFLYSLVRALGLTAKTNGNFSDVQENAYYYQEVAIAKALGITNGIDNDKFGSDIKITRQDMMVLTERALKLEKKLNQQGAAADLEKFADKSEVASYAVSSVAAMIKEGLIEGGDNKVNPTGNTTRAEAAVILYRLYNK</sequence>
<dbReference type="EMBL" id="JBJURJ010000002">
    <property type="protein sequence ID" value="MFM9327320.1"/>
    <property type="molecule type" value="Genomic_DNA"/>
</dbReference>
<accession>A0ACC7NT38</accession>
<protein>
    <submittedName>
        <fullName evidence="1">Cadherin-like beta sandwich domain-containing protein</fullName>
    </submittedName>
</protein>
<keyword evidence="2" id="KW-1185">Reference proteome</keyword>
<organism evidence="1 2">
    <name type="scientific">Paenibacillus mesotrionivorans</name>
    <dbReference type="NCBI Taxonomy" id="3160968"/>
    <lineage>
        <taxon>Bacteria</taxon>
        <taxon>Bacillati</taxon>
        <taxon>Bacillota</taxon>
        <taxon>Bacilli</taxon>
        <taxon>Bacillales</taxon>
        <taxon>Paenibacillaceae</taxon>
        <taxon>Paenibacillus</taxon>
    </lineage>
</organism>
<evidence type="ECO:0000313" key="1">
    <source>
        <dbReference type="EMBL" id="MFM9327320.1"/>
    </source>
</evidence>
<proteinExistence type="predicted"/>
<evidence type="ECO:0000313" key="2">
    <source>
        <dbReference type="Proteomes" id="UP001631969"/>
    </source>
</evidence>